<evidence type="ECO:0000313" key="3">
    <source>
        <dbReference type="Proteomes" id="UP001378592"/>
    </source>
</evidence>
<accession>A0AAN9V679</accession>
<reference evidence="2 3" key="1">
    <citation type="submission" date="2024-03" db="EMBL/GenBank/DDBJ databases">
        <title>The genome assembly and annotation of the cricket Gryllus longicercus Weissman &amp; Gray.</title>
        <authorList>
            <person name="Szrajer S."/>
            <person name="Gray D."/>
            <person name="Ylla G."/>
        </authorList>
    </citation>
    <scope>NUCLEOTIDE SEQUENCE [LARGE SCALE GENOMIC DNA]</scope>
    <source>
        <strain evidence="2">DAG 2021-001</strain>
        <tissue evidence="2">Whole body minus gut</tissue>
    </source>
</reference>
<evidence type="ECO:0000313" key="2">
    <source>
        <dbReference type="EMBL" id="KAK7790543.1"/>
    </source>
</evidence>
<keyword evidence="1" id="KW-0812">Transmembrane</keyword>
<protein>
    <submittedName>
        <fullName evidence="2">Uncharacterized protein</fullName>
    </submittedName>
</protein>
<name>A0AAN9V679_9ORTH</name>
<organism evidence="2 3">
    <name type="scientific">Gryllus longicercus</name>
    <dbReference type="NCBI Taxonomy" id="2509291"/>
    <lineage>
        <taxon>Eukaryota</taxon>
        <taxon>Metazoa</taxon>
        <taxon>Ecdysozoa</taxon>
        <taxon>Arthropoda</taxon>
        <taxon>Hexapoda</taxon>
        <taxon>Insecta</taxon>
        <taxon>Pterygota</taxon>
        <taxon>Neoptera</taxon>
        <taxon>Polyneoptera</taxon>
        <taxon>Orthoptera</taxon>
        <taxon>Ensifera</taxon>
        <taxon>Gryllidea</taxon>
        <taxon>Grylloidea</taxon>
        <taxon>Gryllidae</taxon>
        <taxon>Gryllinae</taxon>
        <taxon>Gryllus</taxon>
    </lineage>
</organism>
<evidence type="ECO:0000256" key="1">
    <source>
        <dbReference type="SAM" id="Phobius"/>
    </source>
</evidence>
<gene>
    <name evidence="2" type="ORF">R5R35_000942</name>
</gene>
<dbReference type="AlphaFoldDB" id="A0AAN9V679"/>
<proteinExistence type="predicted"/>
<keyword evidence="3" id="KW-1185">Reference proteome</keyword>
<keyword evidence="1" id="KW-1133">Transmembrane helix</keyword>
<dbReference type="EMBL" id="JAZDUA010000615">
    <property type="protein sequence ID" value="KAK7790543.1"/>
    <property type="molecule type" value="Genomic_DNA"/>
</dbReference>
<dbReference type="Proteomes" id="UP001378592">
    <property type="component" value="Unassembled WGS sequence"/>
</dbReference>
<comment type="caution">
    <text evidence="2">The sequence shown here is derived from an EMBL/GenBank/DDBJ whole genome shotgun (WGS) entry which is preliminary data.</text>
</comment>
<sequence>MVAATSLLSQHIKTEGDLAKRPVSWRFPESGAKGKMLKRDRRDYFMRSASLDRLRQFPAYLCTRSSSAFPNVLLFLNTAITAVQAALKNGVALVQRYYLVGTVVAALIIVGLQLVLCSIVLFLGNKPPGLLFMVASLLLMAVIAYRTFVHRMPRSRFHKFKRS</sequence>
<feature type="transmembrane region" description="Helical" evidence="1">
    <location>
        <begin position="99"/>
        <end position="123"/>
    </location>
</feature>
<keyword evidence="1" id="KW-0472">Membrane</keyword>
<feature type="transmembrane region" description="Helical" evidence="1">
    <location>
        <begin position="129"/>
        <end position="149"/>
    </location>
</feature>